<feature type="transmembrane region" description="Helical" evidence="1">
    <location>
        <begin position="54"/>
        <end position="78"/>
    </location>
</feature>
<feature type="transmembrane region" description="Helical" evidence="1">
    <location>
        <begin position="84"/>
        <end position="107"/>
    </location>
</feature>
<dbReference type="EMBL" id="CP071503">
    <property type="protein sequence ID" value="QSX34480.1"/>
    <property type="molecule type" value="Genomic_DNA"/>
</dbReference>
<keyword evidence="1" id="KW-0472">Membrane</keyword>
<reference evidence="2 3" key="1">
    <citation type="submission" date="2021-03" db="EMBL/GenBank/DDBJ databases">
        <title>Novel species identification of genus Shewanella.</title>
        <authorList>
            <person name="Liu G."/>
            <person name="Zhang Q."/>
        </authorList>
    </citation>
    <scope>NUCLEOTIDE SEQUENCE [LARGE SCALE GENOMIC DNA]</scope>
    <source>
        <strain evidence="2 3">FJAT-51800</strain>
    </source>
</reference>
<name>A0ABX7QU10_9GAMM</name>
<accession>A0ABX7QU10</accession>
<evidence type="ECO:0000313" key="3">
    <source>
        <dbReference type="Proteomes" id="UP000662770"/>
    </source>
</evidence>
<organism evidence="2 3">
    <name type="scientific">Shewanella avicenniae</name>
    <dbReference type="NCBI Taxonomy" id="2814294"/>
    <lineage>
        <taxon>Bacteria</taxon>
        <taxon>Pseudomonadati</taxon>
        <taxon>Pseudomonadota</taxon>
        <taxon>Gammaproteobacteria</taxon>
        <taxon>Alteromonadales</taxon>
        <taxon>Shewanellaceae</taxon>
        <taxon>Shewanella</taxon>
    </lineage>
</organism>
<feature type="transmembrane region" description="Helical" evidence="1">
    <location>
        <begin position="119"/>
        <end position="136"/>
    </location>
</feature>
<sequence>MNYPEPQDQSSRWWLWPLLPFAAFIGAGIGAFLLTLFQWFGLKMQGGFSEDGWYFLYILPIISSAAFGWLFAYITLYLAPKGKVIAASVLVAILGAFSVFGLLFMWLSPQREVAEAVQATISSVATVSAAIATIVTQKNEFE</sequence>
<keyword evidence="1" id="KW-1133">Transmembrane helix</keyword>
<evidence type="ECO:0000313" key="2">
    <source>
        <dbReference type="EMBL" id="QSX34480.1"/>
    </source>
</evidence>
<proteinExistence type="predicted"/>
<protein>
    <submittedName>
        <fullName evidence="2">Uncharacterized protein</fullName>
    </submittedName>
</protein>
<gene>
    <name evidence="2" type="ORF">JYB87_04310</name>
</gene>
<dbReference type="Proteomes" id="UP000662770">
    <property type="component" value="Chromosome"/>
</dbReference>
<keyword evidence="3" id="KW-1185">Reference proteome</keyword>
<keyword evidence="1" id="KW-0812">Transmembrane</keyword>
<evidence type="ECO:0000256" key="1">
    <source>
        <dbReference type="SAM" id="Phobius"/>
    </source>
</evidence>
<dbReference type="RefSeq" id="WP_207355682.1">
    <property type="nucleotide sequence ID" value="NZ_CP071503.1"/>
</dbReference>
<feature type="transmembrane region" description="Helical" evidence="1">
    <location>
        <begin position="20"/>
        <end position="42"/>
    </location>
</feature>